<dbReference type="RefSeq" id="WP_102950405.1">
    <property type="nucleotide sequence ID" value="NZ_CP024847.1"/>
</dbReference>
<dbReference type="Gene3D" id="3.30.70.1430">
    <property type="entry name" value="Multidrug efflux transporter AcrB pore domain"/>
    <property type="match status" value="2"/>
</dbReference>
<evidence type="ECO:0000256" key="3">
    <source>
        <dbReference type="ARBA" id="ARBA00022448"/>
    </source>
</evidence>
<keyword evidence="3 9" id="KW-0813">Transport</keyword>
<dbReference type="InterPro" id="IPR001036">
    <property type="entry name" value="Acrflvin-R"/>
</dbReference>
<dbReference type="GO" id="GO:0042910">
    <property type="term" value="F:xenobiotic transmembrane transporter activity"/>
    <property type="evidence" value="ECO:0007669"/>
    <property type="project" value="TreeGrafter"/>
</dbReference>
<name>A0A2I7N4H1_9NEIS</name>
<dbReference type="OrthoDB" id="9176627at2"/>
<sequence>MFCRFFILRPVLSMVISIIIVLAGLVSMMVSPIEQYPNIVPPVLNITANFPGANSETIANAVAAPIEDQMSGVPGMIYMQSSSANGSSQMALNVYFQTGTNLEAVEADALNRINTALPQLPSQVQAQGIVMRMKNPDLFMVIPFYSDDGNPSKLYISNYVQRYIYPVLEQIPGVGVVGIIGQRQYAMRALLDPNKLQYYKISIKDIANAVNDQNWPYAIGMNAMAPMSGNEKYNFMINSPGYFTDESQFQNIVLRTNESNAQVVKLKDVAQVKLDAEQYYTYFYTYIKDPATGKVKRLEATAISIYLVPGANQIQVKKAINQVLTDISKHMPAGMKYYYHYDSSEFVILSVEAVISTLITAFILVFFVVMLFIQNIKGTIIPVIAIPVSIIGTFAGTFALGFSINTLTLFGMVLAIGIVVDDAIVVLENVERLMTEEKLGSVEASIKAMEEVAAPVIAIVLVLNAVFVPVAFLGGFSGVLMQQFAVTIAISVLLSGTVALTLTPTLCAIFLRGVSHGHKKEPTFILAKWLEQFFDWFNRAFDKLRDGYMHIVTKIMDNAKIAMAIWGVVLALVIGLFMHIPTGLVPLEDMGYFYNTTHVAPAGSMNYNLEQTERIASAAMKIPGINKVAILGGNDVVDNSSTKTNTSTLSIITDPYEDRTTPETQINPLIAKVNAIDKSIKDVTGFAFNQPPIRGMSPTGGVTFYLQATQPVSVQQIHDDSVKLVQYLQNNYPAVSSAAQFYNVDTPEMYIDIDPQKAYLYGVKYADIFNSMQAVFGNYYINYFTKWEDLWWVILQADYQYRNKPDLLNVIYVKSQNTNQLVPLGSLVNYHYGNGAEVVTRLNDFLASQIVANPNEKAGYTSGAVMDAIVDAVPKLLGKTYAVKWFGPSYQQALAGAQSEIAFGLGLIMVFLILAALFELWSLPLSILMALPFALFGAAITLIIFGKPNDIYFQVSLLTLIGLSAKNAILIVEFAIEGVRKEAMSYRDAALHSARLRFRPIIMTSIAFILGAVPLVTASGAGANSQHSVGLGIIGGMLGSTCIATLFVPLFFVLVMNLSKKEES</sequence>
<protein>
    <recommendedName>
        <fullName evidence="9">Efflux pump membrane transporter</fullName>
    </recommendedName>
</protein>
<comment type="subcellular location">
    <subcellularLocation>
        <location evidence="1 9">Cell inner membrane</location>
        <topology evidence="1 9">Multi-pass membrane protein</topology>
    </subcellularLocation>
</comment>
<dbReference type="Gene3D" id="3.30.2090.10">
    <property type="entry name" value="Multidrug efflux transporter AcrB TolC docking domain, DN and DC subdomains"/>
    <property type="match status" value="2"/>
</dbReference>
<dbReference type="GO" id="GO:0015562">
    <property type="term" value="F:efflux transmembrane transporter activity"/>
    <property type="evidence" value="ECO:0007669"/>
    <property type="project" value="InterPro"/>
</dbReference>
<gene>
    <name evidence="10" type="ORF">CUN60_01875</name>
</gene>
<evidence type="ECO:0000256" key="5">
    <source>
        <dbReference type="ARBA" id="ARBA00022519"/>
    </source>
</evidence>
<evidence type="ECO:0000313" key="11">
    <source>
        <dbReference type="Proteomes" id="UP000236655"/>
    </source>
</evidence>
<keyword evidence="7 9" id="KW-1133">Transmembrane helix</keyword>
<dbReference type="PANTHER" id="PTHR32063:SF13">
    <property type="entry name" value="MULTIDRUG EFFLUX PUMP SUBUNIT ACRB-RELATED"/>
    <property type="match status" value="1"/>
</dbReference>
<dbReference type="SUPFAM" id="SSF82866">
    <property type="entry name" value="Multidrug efflux transporter AcrB transmembrane domain"/>
    <property type="match status" value="2"/>
</dbReference>
<dbReference type="PANTHER" id="PTHR32063">
    <property type="match status" value="1"/>
</dbReference>
<keyword evidence="8 9" id="KW-0472">Membrane</keyword>
<reference evidence="11" key="1">
    <citation type="submission" date="2017-11" db="EMBL/GenBank/DDBJ databases">
        <authorList>
            <person name="Chan K.G."/>
            <person name="Lee L.S."/>
        </authorList>
    </citation>
    <scope>NUCLEOTIDE SEQUENCE [LARGE SCALE GENOMIC DNA]</scope>
    <source>
        <strain evidence="11">DSM 100970</strain>
    </source>
</reference>
<dbReference type="Gene3D" id="1.20.1640.10">
    <property type="entry name" value="Multidrug efflux transporter AcrB transmembrane domain"/>
    <property type="match status" value="2"/>
</dbReference>
<feature type="transmembrane region" description="Helical" evidence="9">
    <location>
        <begin position="996"/>
        <end position="1017"/>
    </location>
</feature>
<feature type="transmembrane region" description="Helical" evidence="9">
    <location>
        <begin position="951"/>
        <end position="976"/>
    </location>
</feature>
<dbReference type="Pfam" id="PF00873">
    <property type="entry name" value="ACR_tran"/>
    <property type="match status" value="1"/>
</dbReference>
<proteinExistence type="inferred from homology"/>
<dbReference type="KEGG" id="nba:CUN60_01875"/>
<dbReference type="EMBL" id="CP024847">
    <property type="protein sequence ID" value="AUR51105.1"/>
    <property type="molecule type" value="Genomic_DNA"/>
</dbReference>
<feature type="transmembrane region" description="Helical" evidence="9">
    <location>
        <begin position="12"/>
        <end position="30"/>
    </location>
</feature>
<feature type="transmembrane region" description="Helical" evidence="9">
    <location>
        <begin position="346"/>
        <end position="373"/>
    </location>
</feature>
<feature type="transmembrane region" description="Helical" evidence="9">
    <location>
        <begin position="561"/>
        <end position="580"/>
    </location>
</feature>
<dbReference type="Proteomes" id="UP000236655">
    <property type="component" value="Chromosome"/>
</dbReference>
<feature type="transmembrane region" description="Helical" evidence="9">
    <location>
        <begin position="410"/>
        <end position="431"/>
    </location>
</feature>
<organism evidence="10 11">
    <name type="scientific">Aquella oligotrophica</name>
    <dbReference type="NCBI Taxonomy" id="2067065"/>
    <lineage>
        <taxon>Bacteria</taxon>
        <taxon>Pseudomonadati</taxon>
        <taxon>Pseudomonadota</taxon>
        <taxon>Betaproteobacteria</taxon>
        <taxon>Neisseriales</taxon>
        <taxon>Neisseriaceae</taxon>
        <taxon>Aquella</taxon>
    </lineage>
</organism>
<feature type="transmembrane region" description="Helical" evidence="9">
    <location>
        <begin position="484"/>
        <end position="511"/>
    </location>
</feature>
<evidence type="ECO:0000256" key="1">
    <source>
        <dbReference type="ARBA" id="ARBA00004429"/>
    </source>
</evidence>
<evidence type="ECO:0000256" key="9">
    <source>
        <dbReference type="RuleBase" id="RU364070"/>
    </source>
</evidence>
<accession>A0A2I7N4H1</accession>
<evidence type="ECO:0000313" key="10">
    <source>
        <dbReference type="EMBL" id="AUR51105.1"/>
    </source>
</evidence>
<comment type="similarity">
    <text evidence="2 9">Belongs to the resistance-nodulation-cell division (RND) (TC 2.A.6) family.</text>
</comment>
<feature type="transmembrane region" description="Helical" evidence="9">
    <location>
        <begin position="925"/>
        <end position="945"/>
    </location>
</feature>
<keyword evidence="4" id="KW-1003">Cell membrane</keyword>
<dbReference type="SUPFAM" id="SSF82693">
    <property type="entry name" value="Multidrug efflux transporter AcrB pore domain, PN1, PN2, PC1 and PC2 subdomains"/>
    <property type="match status" value="3"/>
</dbReference>
<dbReference type="SUPFAM" id="SSF82714">
    <property type="entry name" value="Multidrug efflux transporter AcrB TolC docking domain, DN and DC subdomains"/>
    <property type="match status" value="2"/>
</dbReference>
<evidence type="ECO:0000256" key="4">
    <source>
        <dbReference type="ARBA" id="ARBA00022475"/>
    </source>
</evidence>
<feature type="transmembrane region" description="Helical" evidence="9">
    <location>
        <begin position="452"/>
        <end position="472"/>
    </location>
</feature>
<dbReference type="PRINTS" id="PR00702">
    <property type="entry name" value="ACRIFLAVINRP"/>
</dbReference>
<evidence type="ECO:0000256" key="8">
    <source>
        <dbReference type="ARBA" id="ARBA00023136"/>
    </source>
</evidence>
<dbReference type="InterPro" id="IPR027463">
    <property type="entry name" value="AcrB_DN_DC_subdom"/>
</dbReference>
<evidence type="ECO:0000256" key="6">
    <source>
        <dbReference type="ARBA" id="ARBA00022692"/>
    </source>
</evidence>
<feature type="transmembrane region" description="Helical" evidence="9">
    <location>
        <begin position="901"/>
        <end position="918"/>
    </location>
</feature>
<dbReference type="AlphaFoldDB" id="A0A2I7N4H1"/>
<feature type="transmembrane region" description="Helical" evidence="9">
    <location>
        <begin position="380"/>
        <end position="404"/>
    </location>
</feature>
<keyword evidence="6 9" id="KW-0812">Transmembrane</keyword>
<feature type="transmembrane region" description="Helical" evidence="9">
    <location>
        <begin position="1029"/>
        <end position="1055"/>
    </location>
</feature>
<dbReference type="FunFam" id="1.20.1640.10:FF:000001">
    <property type="entry name" value="Efflux pump membrane transporter"/>
    <property type="match status" value="1"/>
</dbReference>
<dbReference type="GO" id="GO:0009636">
    <property type="term" value="P:response to toxic substance"/>
    <property type="evidence" value="ECO:0007669"/>
    <property type="project" value="UniProtKB-ARBA"/>
</dbReference>
<dbReference type="NCBIfam" id="TIGR00915">
    <property type="entry name" value="2A0602"/>
    <property type="match status" value="1"/>
</dbReference>
<dbReference type="Gene3D" id="3.30.70.1320">
    <property type="entry name" value="Multidrug efflux transporter AcrB pore domain like"/>
    <property type="match status" value="1"/>
</dbReference>
<dbReference type="Gene3D" id="3.30.70.1440">
    <property type="entry name" value="Multidrug efflux transporter AcrB pore domain"/>
    <property type="match status" value="1"/>
</dbReference>
<dbReference type="InterPro" id="IPR004764">
    <property type="entry name" value="MdtF-like"/>
</dbReference>
<evidence type="ECO:0000256" key="7">
    <source>
        <dbReference type="ARBA" id="ARBA00022989"/>
    </source>
</evidence>
<keyword evidence="5 9" id="KW-0997">Cell inner membrane</keyword>
<dbReference type="GO" id="GO:0005886">
    <property type="term" value="C:plasma membrane"/>
    <property type="evidence" value="ECO:0007669"/>
    <property type="project" value="UniProtKB-SubCell"/>
</dbReference>
<evidence type="ECO:0000256" key="2">
    <source>
        <dbReference type="ARBA" id="ARBA00010942"/>
    </source>
</evidence>
<keyword evidence="11" id="KW-1185">Reference proteome</keyword>